<evidence type="ECO:0000259" key="2">
    <source>
        <dbReference type="PROSITE" id="PS50879"/>
    </source>
</evidence>
<sequence length="376" mass="40466">MKVIVEADGGSRGNPGPAGCGAVVLDAGTRAVLAERAIGLGETTNNVAEYQGLIAGLRAARELGAAEVSVRMDSKLVIEQMSGRWKVKHANIQPLNALARQLAADFQQVDYEWIPRAENSAADKLANDAMDGDTIEPRQVADESEQVTEAESASARSRPSGWQNLRGAPVKMLLLRHGQTPMSVDRRYSGRGDVELTELGERQVHAAAKRLAAMDGVVTDDGPAPIIASPLTRTRQSAQAVADATGGELEFHDGLLETDFGEWEGLTFLEAAEKYPELHRAWIGDPTVVPPAGESLAAVHQRVTAARDDLVERHAGKTIIVVSHVTPIKSLLRMGLDVGPEVFYRLHLDLASLSIVEFYPDGNASVRLVNDISHWA</sequence>
<dbReference type="EMBL" id="JAWLNX010000006">
    <property type="protein sequence ID" value="MEB3367806.1"/>
    <property type="molecule type" value="Genomic_DNA"/>
</dbReference>
<dbReference type="PANTHER" id="PTHR48100">
    <property type="entry name" value="BROAD-SPECIFICITY PHOSPHATASE YOR283W-RELATED"/>
    <property type="match status" value="1"/>
</dbReference>
<dbReference type="Pfam" id="PF13456">
    <property type="entry name" value="RVT_3"/>
    <property type="match status" value="1"/>
</dbReference>
<dbReference type="InterPro" id="IPR002156">
    <property type="entry name" value="RNaseH_domain"/>
</dbReference>
<dbReference type="InterPro" id="IPR012337">
    <property type="entry name" value="RNaseH-like_sf"/>
</dbReference>
<dbReference type="InterPro" id="IPR013078">
    <property type="entry name" value="His_Pase_superF_clade-1"/>
</dbReference>
<dbReference type="RefSeq" id="WP_324265356.1">
    <property type="nucleotide sequence ID" value="NZ_JAWLNX010000006.1"/>
</dbReference>
<evidence type="ECO:0000313" key="3">
    <source>
        <dbReference type="EMBL" id="MEB3367806.1"/>
    </source>
</evidence>
<evidence type="ECO:0000256" key="1">
    <source>
        <dbReference type="SAM" id="MobiDB-lite"/>
    </source>
</evidence>
<dbReference type="Gene3D" id="3.40.50.1240">
    <property type="entry name" value="Phosphoglycerate mutase-like"/>
    <property type="match status" value="1"/>
</dbReference>
<accession>A0ABU6A8H4</accession>
<dbReference type="CDD" id="cd09279">
    <property type="entry name" value="RNase_HI_like"/>
    <property type="match status" value="1"/>
</dbReference>
<name>A0ABU6A8H4_9PSEU</name>
<organism evidence="3 4">
    <name type="scientific">Saccharopolyspora mangrovi</name>
    <dbReference type="NCBI Taxonomy" id="3082379"/>
    <lineage>
        <taxon>Bacteria</taxon>
        <taxon>Bacillati</taxon>
        <taxon>Actinomycetota</taxon>
        <taxon>Actinomycetes</taxon>
        <taxon>Pseudonocardiales</taxon>
        <taxon>Pseudonocardiaceae</taxon>
        <taxon>Saccharopolyspora</taxon>
    </lineage>
</organism>
<dbReference type="SUPFAM" id="SSF53098">
    <property type="entry name" value="Ribonuclease H-like"/>
    <property type="match status" value="1"/>
</dbReference>
<keyword evidence="4" id="KW-1185">Reference proteome</keyword>
<dbReference type="Proteomes" id="UP001327093">
    <property type="component" value="Unassembled WGS sequence"/>
</dbReference>
<dbReference type="SMART" id="SM00855">
    <property type="entry name" value="PGAM"/>
    <property type="match status" value="1"/>
</dbReference>
<feature type="domain" description="RNase H type-1" evidence="2">
    <location>
        <begin position="1"/>
        <end position="131"/>
    </location>
</feature>
<dbReference type="SUPFAM" id="SSF53254">
    <property type="entry name" value="Phosphoglycerate mutase-like"/>
    <property type="match status" value="1"/>
</dbReference>
<feature type="compositionally biased region" description="Low complexity" evidence="1">
    <location>
        <begin position="149"/>
        <end position="158"/>
    </location>
</feature>
<dbReference type="CDD" id="cd07067">
    <property type="entry name" value="HP_PGM_like"/>
    <property type="match status" value="1"/>
</dbReference>
<proteinExistence type="predicted"/>
<dbReference type="Pfam" id="PF00300">
    <property type="entry name" value="His_Phos_1"/>
    <property type="match status" value="1"/>
</dbReference>
<dbReference type="InterPro" id="IPR050275">
    <property type="entry name" value="PGM_Phosphatase"/>
</dbReference>
<protein>
    <submittedName>
        <fullName evidence="3">Bifunctional RNase H/acid phosphatase</fullName>
    </submittedName>
</protein>
<dbReference type="PIRSF" id="PIRSF036922">
    <property type="entry name" value="RNaseH_PGAM"/>
    <property type="match status" value="1"/>
</dbReference>
<dbReference type="InterPro" id="IPR014636">
    <property type="entry name" value="RNaseH/PGlycerate_mutase"/>
</dbReference>
<dbReference type="PROSITE" id="PS50879">
    <property type="entry name" value="RNASE_H_1"/>
    <property type="match status" value="1"/>
</dbReference>
<dbReference type="NCBIfam" id="NF005567">
    <property type="entry name" value="PRK07238.1"/>
    <property type="match status" value="1"/>
</dbReference>
<reference evidence="3 4" key="1">
    <citation type="submission" date="2023-10" db="EMBL/GenBank/DDBJ databases">
        <title>Saccharopolyspora sp. nov., isolated from mangrove soil.</title>
        <authorList>
            <person name="Lu Y."/>
            <person name="Liu W."/>
        </authorList>
    </citation>
    <scope>NUCLEOTIDE SEQUENCE [LARGE SCALE GENOMIC DNA]</scope>
    <source>
        <strain evidence="3 4">S2-29</strain>
    </source>
</reference>
<dbReference type="InterPro" id="IPR029033">
    <property type="entry name" value="His_PPase_superfam"/>
</dbReference>
<dbReference type="Gene3D" id="3.30.420.10">
    <property type="entry name" value="Ribonuclease H-like superfamily/Ribonuclease H"/>
    <property type="match status" value="1"/>
</dbReference>
<evidence type="ECO:0000313" key="4">
    <source>
        <dbReference type="Proteomes" id="UP001327093"/>
    </source>
</evidence>
<dbReference type="InterPro" id="IPR036397">
    <property type="entry name" value="RNaseH_sf"/>
</dbReference>
<dbReference type="PANTHER" id="PTHR48100:SF62">
    <property type="entry name" value="GLUCOSYL-3-PHOSPHOGLYCERATE PHOSPHATASE"/>
    <property type="match status" value="1"/>
</dbReference>
<feature type="region of interest" description="Disordered" evidence="1">
    <location>
        <begin position="138"/>
        <end position="162"/>
    </location>
</feature>
<gene>
    <name evidence="3" type="ORF">R4I43_10345</name>
</gene>
<comment type="caution">
    <text evidence="3">The sequence shown here is derived from an EMBL/GenBank/DDBJ whole genome shotgun (WGS) entry which is preliminary data.</text>
</comment>